<keyword evidence="6" id="KW-1185">Reference proteome</keyword>
<dbReference type="Gene3D" id="3.90.1150.10">
    <property type="entry name" value="Aspartate Aminotransferase, domain 1"/>
    <property type="match status" value="1"/>
</dbReference>
<name>A0A1G8GYG2_9VIBR</name>
<accession>A0A1G8GYG2</accession>
<dbReference type="InterPro" id="IPR050087">
    <property type="entry name" value="AON_synthase_class-II"/>
</dbReference>
<reference evidence="5 6" key="1">
    <citation type="submission" date="2016-10" db="EMBL/GenBank/DDBJ databases">
        <authorList>
            <person name="de Groot N.N."/>
        </authorList>
    </citation>
    <scope>NUCLEOTIDE SEQUENCE [LARGE SCALE GENOMIC DNA]</scope>
    <source>
        <strain evidence="5 6">CGMCC 1.10228</strain>
    </source>
</reference>
<dbReference type="InterPro" id="IPR015424">
    <property type="entry name" value="PyrdxlP-dep_Trfase"/>
</dbReference>
<dbReference type="Gene3D" id="3.40.640.10">
    <property type="entry name" value="Type I PLP-dependent aspartate aminotransferase-like (Major domain)"/>
    <property type="match status" value="1"/>
</dbReference>
<dbReference type="PANTHER" id="PTHR13693:SF100">
    <property type="entry name" value="8-AMINO-7-OXONONANOATE SYNTHASE"/>
    <property type="match status" value="1"/>
</dbReference>
<sequence>MNTVTNFPVLPDFIQTKIDFYLEDLFQSTDDGRHLVVGKKPSANDIVLQSNDYLDLSNHPEIVQCHAAALLKNQNTPFMSGVFLQNDGVKPAVETELAQFTGFTSCLLSQSGWAANTALLQTICDSQTNVYIDFFAHMSLWEGARIAGANIHPFMHNNVRHLKKLVKRNGPGLVIVDSIYSTIGTIAPLEEIVHVARENGCATLVDESHSLGTHGQNGAGLINELGLTKQVDFMTASLAKTFAYRAGAIWCNNLANECIPFVAYPAIFSSAMLPYENDRISKTLEVIKKSDVSRTRLNSSAKYLAEELRKIGFSIRSESQIVSLETGDEKNTEKVRQYLESNGIFGAIFCRPATTPNKNIMRFSLNSSITQVELDRIIEVCKKAYSEPNIYFV</sequence>
<organism evidence="5 6">
    <name type="scientific">Vibrio xiamenensis</name>
    <dbReference type="NCBI Taxonomy" id="861298"/>
    <lineage>
        <taxon>Bacteria</taxon>
        <taxon>Pseudomonadati</taxon>
        <taxon>Pseudomonadota</taxon>
        <taxon>Gammaproteobacteria</taxon>
        <taxon>Vibrionales</taxon>
        <taxon>Vibrionaceae</taxon>
        <taxon>Vibrio</taxon>
    </lineage>
</organism>
<comment type="cofactor">
    <cofactor evidence="1">
        <name>pyridoxal 5'-phosphate</name>
        <dbReference type="ChEBI" id="CHEBI:597326"/>
    </cofactor>
</comment>
<feature type="domain" description="Aminotransferase class I/classII large" evidence="4">
    <location>
        <begin position="45"/>
        <end position="379"/>
    </location>
</feature>
<dbReference type="InterPro" id="IPR004839">
    <property type="entry name" value="Aminotransferase_I/II_large"/>
</dbReference>
<evidence type="ECO:0000259" key="4">
    <source>
        <dbReference type="Pfam" id="PF00155"/>
    </source>
</evidence>
<dbReference type="SUPFAM" id="SSF53383">
    <property type="entry name" value="PLP-dependent transferases"/>
    <property type="match status" value="1"/>
</dbReference>
<dbReference type="InterPro" id="IPR015421">
    <property type="entry name" value="PyrdxlP-dep_Trfase_major"/>
</dbReference>
<dbReference type="EMBL" id="FNDD01000042">
    <property type="protein sequence ID" value="SDH99428.1"/>
    <property type="molecule type" value="Genomic_DNA"/>
</dbReference>
<protein>
    <submittedName>
        <fullName evidence="5">CAI-1 autoinducer synthase</fullName>
    </submittedName>
</protein>
<dbReference type="GO" id="GO:0030170">
    <property type="term" value="F:pyridoxal phosphate binding"/>
    <property type="evidence" value="ECO:0007669"/>
    <property type="project" value="InterPro"/>
</dbReference>
<evidence type="ECO:0000313" key="5">
    <source>
        <dbReference type="EMBL" id="SDH99428.1"/>
    </source>
</evidence>
<keyword evidence="3" id="KW-0663">Pyridoxal phosphate</keyword>
<evidence type="ECO:0000313" key="6">
    <source>
        <dbReference type="Proteomes" id="UP000198854"/>
    </source>
</evidence>
<evidence type="ECO:0000256" key="2">
    <source>
        <dbReference type="ARBA" id="ARBA00022679"/>
    </source>
</evidence>
<dbReference type="InterPro" id="IPR015422">
    <property type="entry name" value="PyrdxlP-dep_Trfase_small"/>
</dbReference>
<proteinExistence type="predicted"/>
<dbReference type="AlphaFoldDB" id="A0A1G8GYG2"/>
<dbReference type="GO" id="GO:0009102">
    <property type="term" value="P:biotin biosynthetic process"/>
    <property type="evidence" value="ECO:0007669"/>
    <property type="project" value="TreeGrafter"/>
</dbReference>
<dbReference type="RefSeq" id="WP_093279250.1">
    <property type="nucleotide sequence ID" value="NZ_FNDD01000042.1"/>
</dbReference>
<gene>
    <name evidence="5" type="ORF">SAMN04488136_14223</name>
</gene>
<dbReference type="Pfam" id="PF00155">
    <property type="entry name" value="Aminotran_1_2"/>
    <property type="match status" value="1"/>
</dbReference>
<keyword evidence="2" id="KW-0808">Transferase</keyword>
<dbReference type="NCBIfam" id="NF005526">
    <property type="entry name" value="PRK07179.1"/>
    <property type="match status" value="1"/>
</dbReference>
<dbReference type="PANTHER" id="PTHR13693">
    <property type="entry name" value="CLASS II AMINOTRANSFERASE/8-AMINO-7-OXONONANOATE SYNTHASE"/>
    <property type="match status" value="1"/>
</dbReference>
<dbReference type="GO" id="GO:0008710">
    <property type="term" value="F:8-amino-7-oxononanoate synthase activity"/>
    <property type="evidence" value="ECO:0007669"/>
    <property type="project" value="TreeGrafter"/>
</dbReference>
<dbReference type="Proteomes" id="UP000198854">
    <property type="component" value="Unassembled WGS sequence"/>
</dbReference>
<dbReference type="OrthoDB" id="9807157at2"/>
<evidence type="ECO:0000256" key="3">
    <source>
        <dbReference type="ARBA" id="ARBA00022898"/>
    </source>
</evidence>
<evidence type="ECO:0000256" key="1">
    <source>
        <dbReference type="ARBA" id="ARBA00001933"/>
    </source>
</evidence>
<dbReference type="STRING" id="861298.SAMN04488136_14223"/>